<evidence type="ECO:0000256" key="2">
    <source>
        <dbReference type="ARBA" id="ARBA00022692"/>
    </source>
</evidence>
<keyword evidence="7" id="KW-1185">Reference proteome</keyword>
<reference evidence="6 7" key="1">
    <citation type="journal article" date="2023" name="IMA Fungus">
        <title>Comparative genomic study of the Penicillium genus elucidates a diverse pangenome and 15 lateral gene transfer events.</title>
        <authorList>
            <person name="Petersen C."/>
            <person name="Sorensen T."/>
            <person name="Nielsen M.R."/>
            <person name="Sondergaard T.E."/>
            <person name="Sorensen J.L."/>
            <person name="Fitzpatrick D.A."/>
            <person name="Frisvad J.C."/>
            <person name="Nielsen K.L."/>
        </authorList>
    </citation>
    <scope>NUCLEOTIDE SEQUENCE [LARGE SCALE GENOMIC DNA]</scope>
    <source>
        <strain evidence="6 7">IBT 35679</strain>
    </source>
</reference>
<dbReference type="Proteomes" id="UP001220324">
    <property type="component" value="Unassembled WGS sequence"/>
</dbReference>
<gene>
    <name evidence="6" type="ORF">N7494_006105</name>
</gene>
<feature type="transmembrane region" description="Helical" evidence="5">
    <location>
        <begin position="147"/>
        <end position="166"/>
    </location>
</feature>
<evidence type="ECO:0000256" key="1">
    <source>
        <dbReference type="ARBA" id="ARBA00004141"/>
    </source>
</evidence>
<organism evidence="6 7">
    <name type="scientific">Penicillium frequentans</name>
    <dbReference type="NCBI Taxonomy" id="3151616"/>
    <lineage>
        <taxon>Eukaryota</taxon>
        <taxon>Fungi</taxon>
        <taxon>Dikarya</taxon>
        <taxon>Ascomycota</taxon>
        <taxon>Pezizomycotina</taxon>
        <taxon>Eurotiomycetes</taxon>
        <taxon>Eurotiomycetidae</taxon>
        <taxon>Eurotiales</taxon>
        <taxon>Aspergillaceae</taxon>
        <taxon>Penicillium</taxon>
    </lineage>
</organism>
<keyword evidence="3 5" id="KW-1133">Transmembrane helix</keyword>
<dbReference type="InterPro" id="IPR005178">
    <property type="entry name" value="Ostalpha/TMEM184C"/>
</dbReference>
<evidence type="ECO:0000256" key="3">
    <source>
        <dbReference type="ARBA" id="ARBA00022989"/>
    </source>
</evidence>
<accession>A0AAD6CVP9</accession>
<dbReference type="PANTHER" id="PTHR23423">
    <property type="entry name" value="ORGANIC SOLUTE TRANSPORTER-RELATED"/>
    <property type="match status" value="1"/>
</dbReference>
<dbReference type="EMBL" id="JAQIZZ010000005">
    <property type="protein sequence ID" value="KAJ5541029.1"/>
    <property type="molecule type" value="Genomic_DNA"/>
</dbReference>
<feature type="transmembrane region" description="Helical" evidence="5">
    <location>
        <begin position="90"/>
        <end position="108"/>
    </location>
</feature>
<feature type="transmembrane region" description="Helical" evidence="5">
    <location>
        <begin position="219"/>
        <end position="238"/>
    </location>
</feature>
<evidence type="ECO:0000313" key="6">
    <source>
        <dbReference type="EMBL" id="KAJ5541029.1"/>
    </source>
</evidence>
<protein>
    <recommendedName>
        <fullName evidence="8">Transmembrane protein 184C</fullName>
    </recommendedName>
</protein>
<evidence type="ECO:0000313" key="7">
    <source>
        <dbReference type="Proteomes" id="UP001220324"/>
    </source>
</evidence>
<dbReference type="GO" id="GO:0016020">
    <property type="term" value="C:membrane"/>
    <property type="evidence" value="ECO:0007669"/>
    <property type="project" value="UniProtKB-SubCell"/>
</dbReference>
<comment type="caution">
    <text evidence="6">The sequence shown here is derived from an EMBL/GenBank/DDBJ whole genome shotgun (WGS) entry which is preliminary data.</text>
</comment>
<feature type="transmembrane region" description="Helical" evidence="5">
    <location>
        <begin position="258"/>
        <end position="279"/>
    </location>
</feature>
<dbReference type="Pfam" id="PF03619">
    <property type="entry name" value="Solute_trans_a"/>
    <property type="match status" value="1"/>
</dbReference>
<evidence type="ECO:0000256" key="4">
    <source>
        <dbReference type="ARBA" id="ARBA00023136"/>
    </source>
</evidence>
<feature type="transmembrane region" description="Helical" evidence="5">
    <location>
        <begin position="178"/>
        <end position="199"/>
    </location>
</feature>
<dbReference type="SMART" id="SM01417">
    <property type="entry name" value="Solute_trans_a"/>
    <property type="match status" value="1"/>
</dbReference>
<keyword evidence="4 5" id="KW-0472">Membrane</keyword>
<feature type="transmembrane region" description="Helical" evidence="5">
    <location>
        <begin position="20"/>
        <end position="42"/>
    </location>
</feature>
<keyword evidence="2 5" id="KW-0812">Transmembrane</keyword>
<sequence length="447" mass="51832">MPAHLTEVEDPFLGNMTFYHFNLIVSGVCTFITCVLIFSLMAEHACRCSVPSEQVKIMRIVHMLPAFSILSYLAIAFPNSYVYLEGWTEVFQAIALYAFHMLLIDFIAPTERKRDEFFGKLKVKKLFRKNQYREGISWLKLSYYSTLQYPIVTFWVAVFQCVAAAFDRYCLESNKPAFAHLWLEIIQEVSVTIAINAVIRFYANTKEYMKEHKPLMKLLSFKLMVGLIFVEQIAFMILESSKIFKETSKLSYADVHMGIPTMVICVQMVPFAIFIRYAFSTKVYRVKKSPTNSEEKFAEVNEHGRPVPRCYQGGPFGIHAWLAYYNPMEYLREVQSMYRTLHHVHVRNQKRIFKEDVEGESEQTSIVESQSEAELLAIRPNQSGQSGYVHNEPFEQVQLAQSEPLIHQVQYPAQSHYVQDGYAHVQGSVGGNAQWRQDQYGRPYREI</sequence>
<evidence type="ECO:0008006" key="8">
    <source>
        <dbReference type="Google" id="ProtNLM"/>
    </source>
</evidence>
<dbReference type="AlphaFoldDB" id="A0AAD6CVP9"/>
<proteinExistence type="predicted"/>
<feature type="transmembrane region" description="Helical" evidence="5">
    <location>
        <begin position="63"/>
        <end position="84"/>
    </location>
</feature>
<evidence type="ECO:0000256" key="5">
    <source>
        <dbReference type="SAM" id="Phobius"/>
    </source>
</evidence>
<name>A0AAD6CVP9_9EURO</name>
<comment type="subcellular location">
    <subcellularLocation>
        <location evidence="1">Membrane</location>
        <topology evidence="1">Multi-pass membrane protein</topology>
    </subcellularLocation>
</comment>